<feature type="compositionally biased region" description="Acidic residues" evidence="1">
    <location>
        <begin position="7"/>
        <end position="53"/>
    </location>
</feature>
<name>A0AAV4BFL8_9GAST</name>
<evidence type="ECO:0000313" key="4">
    <source>
        <dbReference type="Proteomes" id="UP000735302"/>
    </source>
</evidence>
<dbReference type="AlphaFoldDB" id="A0AAV4BFL8"/>
<evidence type="ECO:0000256" key="2">
    <source>
        <dbReference type="SAM" id="Phobius"/>
    </source>
</evidence>
<keyword evidence="2" id="KW-0472">Membrane</keyword>
<sequence>MMKWRDDDDGDYGDDHSEDGDDDNDANGGDDDFEGGDDVNDDDGDEGNSDNDSEGGGMMMPMKMIMGIMMMIMMEVVMMKTIMMETRALAFTSDGGTKSWCESATSMNIQRKSLLDGCDDWAFSADFPKWNKHSKVIQDIGLKCDIIFHSSATRHIIIVELTVPYKSRMEEANTYKTEKYKDLSKELEKAEYNPRYCL</sequence>
<keyword evidence="4" id="KW-1185">Reference proteome</keyword>
<evidence type="ECO:0000256" key="1">
    <source>
        <dbReference type="SAM" id="MobiDB-lite"/>
    </source>
</evidence>
<protein>
    <submittedName>
        <fullName evidence="3">Reverse transcriptase</fullName>
    </submittedName>
</protein>
<keyword evidence="2" id="KW-0812">Transmembrane</keyword>
<feature type="region of interest" description="Disordered" evidence="1">
    <location>
        <begin position="1"/>
        <end position="58"/>
    </location>
</feature>
<dbReference type="Proteomes" id="UP000735302">
    <property type="component" value="Unassembled WGS sequence"/>
</dbReference>
<keyword evidence="3" id="KW-0548">Nucleotidyltransferase</keyword>
<reference evidence="3 4" key="1">
    <citation type="journal article" date="2021" name="Elife">
        <title>Chloroplast acquisition without the gene transfer in kleptoplastic sea slugs, Plakobranchus ocellatus.</title>
        <authorList>
            <person name="Maeda T."/>
            <person name="Takahashi S."/>
            <person name="Yoshida T."/>
            <person name="Shimamura S."/>
            <person name="Takaki Y."/>
            <person name="Nagai Y."/>
            <person name="Toyoda A."/>
            <person name="Suzuki Y."/>
            <person name="Arimoto A."/>
            <person name="Ishii H."/>
            <person name="Satoh N."/>
            <person name="Nishiyama T."/>
            <person name="Hasebe M."/>
            <person name="Maruyama T."/>
            <person name="Minagawa J."/>
            <person name="Obokata J."/>
            <person name="Shigenobu S."/>
        </authorList>
    </citation>
    <scope>NUCLEOTIDE SEQUENCE [LARGE SCALE GENOMIC DNA]</scope>
</reference>
<keyword evidence="3" id="KW-0808">Transferase</keyword>
<dbReference type="GO" id="GO:0003964">
    <property type="term" value="F:RNA-directed DNA polymerase activity"/>
    <property type="evidence" value="ECO:0007669"/>
    <property type="project" value="UniProtKB-KW"/>
</dbReference>
<proteinExistence type="predicted"/>
<organism evidence="3 4">
    <name type="scientific">Plakobranchus ocellatus</name>
    <dbReference type="NCBI Taxonomy" id="259542"/>
    <lineage>
        <taxon>Eukaryota</taxon>
        <taxon>Metazoa</taxon>
        <taxon>Spiralia</taxon>
        <taxon>Lophotrochozoa</taxon>
        <taxon>Mollusca</taxon>
        <taxon>Gastropoda</taxon>
        <taxon>Heterobranchia</taxon>
        <taxon>Euthyneura</taxon>
        <taxon>Panpulmonata</taxon>
        <taxon>Sacoglossa</taxon>
        <taxon>Placobranchoidea</taxon>
        <taxon>Plakobranchidae</taxon>
        <taxon>Plakobranchus</taxon>
    </lineage>
</organism>
<dbReference type="EMBL" id="BLXT01004995">
    <property type="protein sequence ID" value="GFO18874.1"/>
    <property type="molecule type" value="Genomic_DNA"/>
</dbReference>
<evidence type="ECO:0000313" key="3">
    <source>
        <dbReference type="EMBL" id="GFO18874.1"/>
    </source>
</evidence>
<comment type="caution">
    <text evidence="3">The sequence shown here is derived from an EMBL/GenBank/DDBJ whole genome shotgun (WGS) entry which is preliminary data.</text>
</comment>
<accession>A0AAV4BFL8</accession>
<feature type="transmembrane region" description="Helical" evidence="2">
    <location>
        <begin position="58"/>
        <end position="77"/>
    </location>
</feature>
<keyword evidence="2" id="KW-1133">Transmembrane helix</keyword>
<keyword evidence="3" id="KW-0695">RNA-directed DNA polymerase</keyword>
<gene>
    <name evidence="3" type="ORF">PoB_004537900</name>
</gene>